<evidence type="ECO:0000256" key="1">
    <source>
        <dbReference type="SAM" id="MobiDB-lite"/>
    </source>
</evidence>
<accession>A0ABR3TJC3</accession>
<proteinExistence type="predicted"/>
<dbReference type="Proteomes" id="UP001521184">
    <property type="component" value="Unassembled WGS sequence"/>
</dbReference>
<dbReference type="EMBL" id="JAKEKT020000060">
    <property type="protein sequence ID" value="KAL1639642.1"/>
    <property type="molecule type" value="Genomic_DNA"/>
</dbReference>
<feature type="region of interest" description="Disordered" evidence="1">
    <location>
        <begin position="75"/>
        <end position="95"/>
    </location>
</feature>
<evidence type="ECO:0000313" key="2">
    <source>
        <dbReference type="EMBL" id="KAL1639642.1"/>
    </source>
</evidence>
<organism evidence="2 3">
    <name type="scientific">Diplodia intermedia</name>
    <dbReference type="NCBI Taxonomy" id="856260"/>
    <lineage>
        <taxon>Eukaryota</taxon>
        <taxon>Fungi</taxon>
        <taxon>Dikarya</taxon>
        <taxon>Ascomycota</taxon>
        <taxon>Pezizomycotina</taxon>
        <taxon>Dothideomycetes</taxon>
        <taxon>Dothideomycetes incertae sedis</taxon>
        <taxon>Botryosphaeriales</taxon>
        <taxon>Botryosphaeriaceae</taxon>
        <taxon>Diplodia</taxon>
    </lineage>
</organism>
<sequence length="190" mass="21647">MRHLSIGFSLGISMSRMPRARGLDTYSLKSVLALAVAPNHYRLRYEPDIKDIIVKLLQRLETHLQTRLVVKEPCPAHVEQPEEDSDSVYSSDSSLGISDDASFQEQESIGDPIPKKLVLEKVNETITHLYRVTAIKEPHSTKEEYRVRAWIARQGTEMDEQPHNLESYVSWSIGMRLPRAEQSSIFAVES</sequence>
<comment type="caution">
    <text evidence="2">The sequence shown here is derived from an EMBL/GenBank/DDBJ whole genome shotgun (WGS) entry which is preliminary data.</text>
</comment>
<name>A0ABR3TJC3_9PEZI</name>
<evidence type="ECO:0000313" key="3">
    <source>
        <dbReference type="Proteomes" id="UP001521184"/>
    </source>
</evidence>
<keyword evidence="3" id="KW-1185">Reference proteome</keyword>
<reference evidence="2 3" key="1">
    <citation type="journal article" date="2023" name="Plant Dis.">
        <title>First Report of Diplodia intermedia Causing Canker and Dieback Diseases on Apple Trees in Canada.</title>
        <authorList>
            <person name="Ellouze W."/>
            <person name="Ilyukhin E."/>
            <person name="Sulman M."/>
            <person name="Ali S."/>
        </authorList>
    </citation>
    <scope>NUCLEOTIDE SEQUENCE [LARGE SCALE GENOMIC DNA]</scope>
    <source>
        <strain evidence="2 3">M45-28</strain>
    </source>
</reference>
<gene>
    <name evidence="2" type="ORF">SLS58_007701</name>
</gene>
<protein>
    <submittedName>
        <fullName evidence="2">Uncharacterized protein</fullName>
    </submittedName>
</protein>